<feature type="region of interest" description="Disordered" evidence="1">
    <location>
        <begin position="22"/>
        <end position="71"/>
    </location>
</feature>
<proteinExistence type="predicted"/>
<evidence type="ECO:0000313" key="4">
    <source>
        <dbReference type="Proteomes" id="UP000762676"/>
    </source>
</evidence>
<sequence>MITRTVKEKDHEKKIPLRIQNDGVHSAGSGQKMGERYGKRQADKRYTTYTLTHGNGPSGRKNETSVQRESSVTRTRYVTGQQRVTCLSYEVRHRSSEGHVFPVRGTSPVQRGSGVSRTRYVTGPQRVMCLPYEVRHLSTEAQVSPVRVVVIVVVEVVLVLVVAASAVVAVVVAVVVVVVVVVVVAAAAAAVVVAVVIAVVKQWEGRMRSSSSSRGSKNNCMWLSILLDIKLLVSAPLYHIAI</sequence>
<keyword evidence="4" id="KW-1185">Reference proteome</keyword>
<feature type="transmembrane region" description="Helical" evidence="2">
    <location>
        <begin position="174"/>
        <end position="200"/>
    </location>
</feature>
<accession>A0AAV4G804</accession>
<keyword evidence="2" id="KW-0472">Membrane</keyword>
<evidence type="ECO:0000256" key="1">
    <source>
        <dbReference type="SAM" id="MobiDB-lite"/>
    </source>
</evidence>
<protein>
    <submittedName>
        <fullName evidence="3">Uncharacterized protein</fullName>
    </submittedName>
</protein>
<keyword evidence="2" id="KW-0812">Transmembrane</keyword>
<comment type="caution">
    <text evidence="3">The sequence shown here is derived from an EMBL/GenBank/DDBJ whole genome shotgun (WGS) entry which is preliminary data.</text>
</comment>
<feature type="transmembrane region" description="Helical" evidence="2">
    <location>
        <begin position="221"/>
        <end position="241"/>
    </location>
</feature>
<gene>
    <name evidence="3" type="ORF">ElyMa_004073500</name>
</gene>
<evidence type="ECO:0000313" key="3">
    <source>
        <dbReference type="EMBL" id="GFR81557.1"/>
    </source>
</evidence>
<feature type="transmembrane region" description="Helical" evidence="2">
    <location>
        <begin position="148"/>
        <end position="168"/>
    </location>
</feature>
<name>A0AAV4G804_9GAST</name>
<feature type="compositionally biased region" description="Basic and acidic residues" evidence="1">
    <location>
        <begin position="33"/>
        <end position="46"/>
    </location>
</feature>
<dbReference type="AlphaFoldDB" id="A0AAV4G804"/>
<dbReference type="EMBL" id="BMAT01008276">
    <property type="protein sequence ID" value="GFR81557.1"/>
    <property type="molecule type" value="Genomic_DNA"/>
</dbReference>
<organism evidence="3 4">
    <name type="scientific">Elysia marginata</name>
    <dbReference type="NCBI Taxonomy" id="1093978"/>
    <lineage>
        <taxon>Eukaryota</taxon>
        <taxon>Metazoa</taxon>
        <taxon>Spiralia</taxon>
        <taxon>Lophotrochozoa</taxon>
        <taxon>Mollusca</taxon>
        <taxon>Gastropoda</taxon>
        <taxon>Heterobranchia</taxon>
        <taxon>Euthyneura</taxon>
        <taxon>Panpulmonata</taxon>
        <taxon>Sacoglossa</taxon>
        <taxon>Placobranchoidea</taxon>
        <taxon>Plakobranchidae</taxon>
        <taxon>Elysia</taxon>
    </lineage>
</organism>
<dbReference type="Proteomes" id="UP000762676">
    <property type="component" value="Unassembled WGS sequence"/>
</dbReference>
<evidence type="ECO:0000256" key="2">
    <source>
        <dbReference type="SAM" id="Phobius"/>
    </source>
</evidence>
<keyword evidence="2" id="KW-1133">Transmembrane helix</keyword>
<reference evidence="3 4" key="1">
    <citation type="journal article" date="2021" name="Elife">
        <title>Chloroplast acquisition without the gene transfer in kleptoplastic sea slugs, Plakobranchus ocellatus.</title>
        <authorList>
            <person name="Maeda T."/>
            <person name="Takahashi S."/>
            <person name="Yoshida T."/>
            <person name="Shimamura S."/>
            <person name="Takaki Y."/>
            <person name="Nagai Y."/>
            <person name="Toyoda A."/>
            <person name="Suzuki Y."/>
            <person name="Arimoto A."/>
            <person name="Ishii H."/>
            <person name="Satoh N."/>
            <person name="Nishiyama T."/>
            <person name="Hasebe M."/>
            <person name="Maruyama T."/>
            <person name="Minagawa J."/>
            <person name="Obokata J."/>
            <person name="Shigenobu S."/>
        </authorList>
    </citation>
    <scope>NUCLEOTIDE SEQUENCE [LARGE SCALE GENOMIC DNA]</scope>
</reference>